<dbReference type="GO" id="GO:0006355">
    <property type="term" value="P:regulation of DNA-templated transcription"/>
    <property type="evidence" value="ECO:0007669"/>
    <property type="project" value="InterPro"/>
</dbReference>
<dbReference type="GO" id="GO:0001046">
    <property type="term" value="F:core promoter sequence-specific DNA binding"/>
    <property type="evidence" value="ECO:0007669"/>
    <property type="project" value="TreeGrafter"/>
</dbReference>
<name>A0A7V8RKS3_9PSED</name>
<dbReference type="InterPro" id="IPR039060">
    <property type="entry name" value="Antitox_HigA"/>
</dbReference>
<reference evidence="1 2" key="1">
    <citation type="submission" date="2019-06" db="EMBL/GenBank/DDBJ databases">
        <title>Analysis of the biodiversity of Brassica napus bacterial endophytes for the selection of potential efficient biofertilizers for rapeseed crops.</title>
        <authorList>
            <person name="Jimenez-Gomez A."/>
            <person name="Saati-Santamaria Z."/>
            <person name="Menendez E."/>
            <person name="Rivas R."/>
            <person name="Mateos P.F."/>
            <person name="Velazquez E."/>
            <person name="Garcia-Fraile P."/>
        </authorList>
    </citation>
    <scope>NUCLEOTIDE SEQUENCE [LARGE SCALE GENOMIC DNA]</scope>
    <source>
        <strain evidence="1 2">CDVBN10</strain>
    </source>
</reference>
<evidence type="ECO:0000313" key="2">
    <source>
        <dbReference type="Proteomes" id="UP000572407"/>
    </source>
</evidence>
<dbReference type="InterPro" id="IPR010982">
    <property type="entry name" value="Lambda_DNA-bd_dom_sf"/>
</dbReference>
<organism evidence="1 2">
    <name type="scientific">Pseudomonas brassicacearum subsp. neoaurantiaca</name>
    <dbReference type="NCBI Taxonomy" id="494916"/>
    <lineage>
        <taxon>Bacteria</taxon>
        <taxon>Pseudomonadati</taxon>
        <taxon>Pseudomonadota</taxon>
        <taxon>Gammaproteobacteria</taxon>
        <taxon>Pseudomonadales</taxon>
        <taxon>Pseudomonadaceae</taxon>
        <taxon>Pseudomonas</taxon>
    </lineage>
</organism>
<protein>
    <submittedName>
        <fullName evidence="1">XRE family transcriptional regulator</fullName>
    </submittedName>
</protein>
<dbReference type="PANTHER" id="PTHR40455:SF1">
    <property type="entry name" value="ANTITOXIN HIGA"/>
    <property type="match status" value="1"/>
</dbReference>
<dbReference type="SUPFAM" id="SSF47413">
    <property type="entry name" value="lambda repressor-like DNA-binding domains"/>
    <property type="match status" value="1"/>
</dbReference>
<gene>
    <name evidence="1" type="ORF">FHK92_10980</name>
</gene>
<dbReference type="PANTHER" id="PTHR40455">
    <property type="entry name" value="ANTITOXIN HIGA"/>
    <property type="match status" value="1"/>
</dbReference>
<dbReference type="Proteomes" id="UP000572407">
    <property type="component" value="Unassembled WGS sequence"/>
</dbReference>
<evidence type="ECO:0000313" key="1">
    <source>
        <dbReference type="EMBL" id="MBA1378331.1"/>
    </source>
</evidence>
<proteinExistence type="predicted"/>
<dbReference type="RefSeq" id="WP_181288000.1">
    <property type="nucleotide sequence ID" value="NZ_VDLV01000012.1"/>
</dbReference>
<sequence length="213" mass="23227">MSAARNDFQTLIATLGELHAVLDRLRGEFVHGIKTRADYERATDLLDELTDGRELSKVEERILVELEDEILAYQRDSAQFRESNAAFEATCTPVQLIKDLMETLGLTGSDLPEIGDKTAVSKVLNGDRPISHKMAYALAERFGMEPGAFLSVTSGKLAAHIETVPLSINKTPGYYVLHENALPAYSVEEAGAGEYKTVTSKGRTKAAKGPDKG</sequence>
<dbReference type="Gene3D" id="1.10.260.40">
    <property type="entry name" value="lambda repressor-like DNA-binding domains"/>
    <property type="match status" value="1"/>
</dbReference>
<comment type="caution">
    <text evidence="1">The sequence shown here is derived from an EMBL/GenBank/DDBJ whole genome shotgun (WGS) entry which is preliminary data.</text>
</comment>
<dbReference type="EMBL" id="VDLV01000012">
    <property type="protein sequence ID" value="MBA1378331.1"/>
    <property type="molecule type" value="Genomic_DNA"/>
</dbReference>
<accession>A0A7V8RKS3</accession>
<dbReference type="AlphaFoldDB" id="A0A7V8RKS3"/>